<evidence type="ECO:0000313" key="2">
    <source>
        <dbReference type="Proteomes" id="UP000231564"/>
    </source>
</evidence>
<dbReference type="OrthoDB" id="9809364at2"/>
<name>A0A2H1EBU7_9FLAO</name>
<dbReference type="Proteomes" id="UP000231564">
    <property type="component" value="Chromosome MARIT"/>
</dbReference>
<dbReference type="InterPro" id="IPR011042">
    <property type="entry name" value="6-blade_b-propeller_TolB-like"/>
</dbReference>
<sequence length="310" mass="36102">MTKFILTIILTFLSNLIWTQNEHDISEFSPVLNQFYDVRDFCISNDGKEAFVTLQAPNGVISQIVTITKKNNKWTTPKLLPFCNTYKYLEPFLSSDGKRLFFVSDRPLTNTSTTRKDFDIWYVERADINAAWSSPVNIGKPISSNLDEFYPTLSENNNLYFTMNSPNGRGKDDIYFSKWNGTTYLPPVLLNENINSNGYEFNAFISKKEDFILFTKYNEKGGQGSGDLYISKRNSNGKWDKAVNMNTPINTKYMEYCPFYDEKRQILYFTSKRQNIAPKKFKDIADFKEYIQQHKNGLSKIYKIPIKLNR</sequence>
<dbReference type="Gene3D" id="2.120.10.30">
    <property type="entry name" value="TolB, C-terminal domain"/>
    <property type="match status" value="1"/>
</dbReference>
<gene>
    <name evidence="1" type="ORF">MARIT_2125</name>
</gene>
<dbReference type="GeneID" id="47723607"/>
<dbReference type="RefSeq" id="WP_100211460.1">
    <property type="nucleotide sequence ID" value="NZ_CP138495.1"/>
</dbReference>
<evidence type="ECO:0000313" key="1">
    <source>
        <dbReference type="EMBL" id="SFZ83577.1"/>
    </source>
</evidence>
<accession>A0A2H1EBU7</accession>
<reference evidence="1 2" key="1">
    <citation type="submission" date="2016-11" db="EMBL/GenBank/DDBJ databases">
        <authorList>
            <person name="Jaros S."/>
            <person name="Januszkiewicz K."/>
            <person name="Wedrychowicz H."/>
        </authorList>
    </citation>
    <scope>NUCLEOTIDE SEQUENCE [LARGE SCALE GENOMIC DNA]</scope>
    <source>
        <strain evidence="1">NCIMB 2154T</strain>
    </source>
</reference>
<dbReference type="AlphaFoldDB" id="A0A2H1EBU7"/>
<dbReference type="SUPFAM" id="SSF82171">
    <property type="entry name" value="DPP6 N-terminal domain-like"/>
    <property type="match status" value="1"/>
</dbReference>
<keyword evidence="2" id="KW-1185">Reference proteome</keyword>
<dbReference type="KEGG" id="tmar:MARIT_2125"/>
<dbReference type="EMBL" id="LT634361">
    <property type="protein sequence ID" value="SFZ83577.1"/>
    <property type="molecule type" value="Genomic_DNA"/>
</dbReference>
<proteinExistence type="predicted"/>
<dbReference type="Pfam" id="PF07676">
    <property type="entry name" value="PD40"/>
    <property type="match status" value="2"/>
</dbReference>
<dbReference type="InterPro" id="IPR011659">
    <property type="entry name" value="WD40"/>
</dbReference>
<organism evidence="1 2">
    <name type="scientific">Tenacibaculum maritimum NCIMB 2154</name>
    <dbReference type="NCBI Taxonomy" id="1349785"/>
    <lineage>
        <taxon>Bacteria</taxon>
        <taxon>Pseudomonadati</taxon>
        <taxon>Bacteroidota</taxon>
        <taxon>Flavobacteriia</taxon>
        <taxon>Flavobacteriales</taxon>
        <taxon>Flavobacteriaceae</taxon>
        <taxon>Tenacibaculum</taxon>
    </lineage>
</organism>
<dbReference type="STRING" id="1349785.GCA_000509405_01233"/>
<protein>
    <submittedName>
        <fullName evidence="1">WD40-like beta Propeller containing protein</fullName>
    </submittedName>
</protein>